<evidence type="ECO:0008006" key="5">
    <source>
        <dbReference type="Google" id="ProtNLM"/>
    </source>
</evidence>
<proteinExistence type="predicted"/>
<evidence type="ECO:0000256" key="2">
    <source>
        <dbReference type="SAM" id="SignalP"/>
    </source>
</evidence>
<keyword evidence="1" id="KW-0378">Hydrolase</keyword>
<reference evidence="3" key="1">
    <citation type="submission" date="2023-03" db="EMBL/GenBank/DDBJ databases">
        <title>Massive genome expansion in bonnet fungi (Mycena s.s.) driven by repeated elements and novel gene families across ecological guilds.</title>
        <authorList>
            <consortium name="Lawrence Berkeley National Laboratory"/>
            <person name="Harder C.B."/>
            <person name="Miyauchi S."/>
            <person name="Viragh M."/>
            <person name="Kuo A."/>
            <person name="Thoen E."/>
            <person name="Andreopoulos B."/>
            <person name="Lu D."/>
            <person name="Skrede I."/>
            <person name="Drula E."/>
            <person name="Henrissat B."/>
            <person name="Morin E."/>
            <person name="Kohler A."/>
            <person name="Barry K."/>
            <person name="LaButti K."/>
            <person name="Morin E."/>
            <person name="Salamov A."/>
            <person name="Lipzen A."/>
            <person name="Mereny Z."/>
            <person name="Hegedus B."/>
            <person name="Baldrian P."/>
            <person name="Stursova M."/>
            <person name="Weitz H."/>
            <person name="Taylor A."/>
            <person name="Grigoriev I.V."/>
            <person name="Nagy L.G."/>
            <person name="Martin F."/>
            <person name="Kauserud H."/>
        </authorList>
    </citation>
    <scope>NUCLEOTIDE SEQUENCE</scope>
    <source>
        <strain evidence="3">CBHHK002</strain>
    </source>
</reference>
<dbReference type="EMBL" id="JARIHO010000002">
    <property type="protein sequence ID" value="KAJ7366947.1"/>
    <property type="molecule type" value="Genomic_DNA"/>
</dbReference>
<comment type="caution">
    <text evidence="3">The sequence shown here is derived from an EMBL/GenBank/DDBJ whole genome shotgun (WGS) entry which is preliminary data.</text>
</comment>
<dbReference type="InterPro" id="IPR051058">
    <property type="entry name" value="GDSL_Est/Lipase"/>
</dbReference>
<dbReference type="CDD" id="cd01846">
    <property type="entry name" value="fatty_acyltransferase_like"/>
    <property type="match status" value="1"/>
</dbReference>
<evidence type="ECO:0000313" key="4">
    <source>
        <dbReference type="Proteomes" id="UP001218218"/>
    </source>
</evidence>
<organism evidence="3 4">
    <name type="scientific">Mycena albidolilacea</name>
    <dbReference type="NCBI Taxonomy" id="1033008"/>
    <lineage>
        <taxon>Eukaryota</taxon>
        <taxon>Fungi</taxon>
        <taxon>Dikarya</taxon>
        <taxon>Basidiomycota</taxon>
        <taxon>Agaricomycotina</taxon>
        <taxon>Agaricomycetes</taxon>
        <taxon>Agaricomycetidae</taxon>
        <taxon>Agaricales</taxon>
        <taxon>Marasmiineae</taxon>
        <taxon>Mycenaceae</taxon>
        <taxon>Mycena</taxon>
    </lineage>
</organism>
<evidence type="ECO:0000256" key="1">
    <source>
        <dbReference type="ARBA" id="ARBA00022801"/>
    </source>
</evidence>
<evidence type="ECO:0000313" key="3">
    <source>
        <dbReference type="EMBL" id="KAJ7366947.1"/>
    </source>
</evidence>
<dbReference type="Pfam" id="PF00657">
    <property type="entry name" value="Lipase_GDSL"/>
    <property type="match status" value="1"/>
</dbReference>
<feature type="signal peptide" evidence="2">
    <location>
        <begin position="1"/>
        <end position="23"/>
    </location>
</feature>
<gene>
    <name evidence="3" type="ORF">DFH08DRAFT_764514</name>
</gene>
<dbReference type="PANTHER" id="PTHR45648">
    <property type="entry name" value="GDSL LIPASE/ACYLHYDROLASE FAMILY PROTEIN (AFU_ORTHOLOGUE AFUA_4G14700)"/>
    <property type="match status" value="1"/>
</dbReference>
<name>A0AAD7F312_9AGAR</name>
<accession>A0AAD7F312</accession>
<feature type="chain" id="PRO_5041959840" description="Carbohydrate esterase family 16 protein" evidence="2">
    <location>
        <begin position="24"/>
        <end position="335"/>
    </location>
</feature>
<dbReference type="Gene3D" id="3.40.50.1110">
    <property type="entry name" value="SGNH hydrolase"/>
    <property type="match status" value="1"/>
</dbReference>
<dbReference type="InterPro" id="IPR036514">
    <property type="entry name" value="SGNH_hydro_sf"/>
</dbReference>
<protein>
    <recommendedName>
        <fullName evidence="5">Carbohydrate esterase family 16 protein</fullName>
    </recommendedName>
</protein>
<dbReference type="InterPro" id="IPR001087">
    <property type="entry name" value="GDSL"/>
</dbReference>
<dbReference type="PANTHER" id="PTHR45648:SF85">
    <property type="entry name" value="A, PUTATIVE (AFU_ORTHOLOGUE AFUA_2G10760)-RELATED"/>
    <property type="match status" value="1"/>
</dbReference>
<dbReference type="GO" id="GO:0016788">
    <property type="term" value="F:hydrolase activity, acting on ester bonds"/>
    <property type="evidence" value="ECO:0007669"/>
    <property type="project" value="InterPro"/>
</dbReference>
<keyword evidence="4" id="KW-1185">Reference proteome</keyword>
<keyword evidence="2" id="KW-0732">Signal</keyword>
<dbReference type="SUPFAM" id="SSF52266">
    <property type="entry name" value="SGNH hydrolase"/>
    <property type="match status" value="1"/>
</dbReference>
<dbReference type="Proteomes" id="UP001218218">
    <property type="component" value="Unassembled WGS sequence"/>
</dbReference>
<dbReference type="AlphaFoldDB" id="A0AAD7F312"/>
<sequence>MTPLLPLLCALAVFSAAERVTAAAPKQKPSVFNWDSIRYVYAFGDSYTFVQGTEGHANFSFFGDAFDFAFTPQQILSNEIIPKNTSSEGANWIEFLTGCTGGSPANCAKQLWNFAFAGSDIDAALLPLHHNFTVPLVDQVNQWVTYASKVIPHPTGETLTAWWIGINDTGDTIGNASISDFPAFWEQEITSYFTAVQKAHNNGLTTHLFINVPAEDRAPGTVGTTKAVTMKTHLAQFNTILADHIASFKAANADATVLTFDSNAWFNMVLDSPAQFGFTNTTGFCTCADPAGFFWFNSGHPTERVHQLLASAIETELRNSTFANRPNTIFRLGTI</sequence>